<reference evidence="3" key="1">
    <citation type="journal article" date="2014" name="Genome Announc.">
        <title>Draft genome sequence of the formaldehyde-resistant fungus Byssochlamys spectabilis No. 5 (anamorph Paecilomyces variotii No. 5) (NBRC109023).</title>
        <authorList>
            <person name="Oka T."/>
            <person name="Ekino K."/>
            <person name="Fukuda K."/>
            <person name="Nomura Y."/>
        </authorList>
    </citation>
    <scope>NUCLEOTIDE SEQUENCE [LARGE SCALE GENOMIC DNA]</scope>
    <source>
        <strain evidence="3">No. 5 / NBRC 109023</strain>
    </source>
</reference>
<comment type="caution">
    <text evidence="2">The sequence shown here is derived from an EMBL/GenBank/DDBJ whole genome shotgun (WGS) entry which is preliminary data.</text>
</comment>
<keyword evidence="3" id="KW-1185">Reference proteome</keyword>
<dbReference type="GO" id="GO:0016491">
    <property type="term" value="F:oxidoreductase activity"/>
    <property type="evidence" value="ECO:0007669"/>
    <property type="project" value="UniProtKB-KW"/>
</dbReference>
<dbReference type="PANTHER" id="PTHR47534">
    <property type="entry name" value="YALI0E05731P"/>
    <property type="match status" value="1"/>
</dbReference>
<proteinExistence type="predicted"/>
<keyword evidence="1" id="KW-0560">Oxidoreductase</keyword>
<dbReference type="EMBL" id="BAUL01000264">
    <property type="protein sequence ID" value="GAD98858.1"/>
    <property type="molecule type" value="Genomic_DNA"/>
</dbReference>
<dbReference type="Pfam" id="PF00106">
    <property type="entry name" value="adh_short"/>
    <property type="match status" value="1"/>
</dbReference>
<dbReference type="InterPro" id="IPR052228">
    <property type="entry name" value="Sec_Metab_Biosynth_Oxidored"/>
</dbReference>
<dbReference type="Gene3D" id="3.40.50.720">
    <property type="entry name" value="NAD(P)-binding Rossmann-like Domain"/>
    <property type="match status" value="1"/>
</dbReference>
<dbReference type="InterPro" id="IPR002347">
    <property type="entry name" value="SDR_fam"/>
</dbReference>
<accession>V5G389</accession>
<dbReference type="InterPro" id="IPR029063">
    <property type="entry name" value="SAM-dependent_MTases_sf"/>
</dbReference>
<dbReference type="HOGENOM" id="CLU_438693_0_0_1"/>
<evidence type="ECO:0000256" key="1">
    <source>
        <dbReference type="ARBA" id="ARBA00023002"/>
    </source>
</evidence>
<dbReference type="Gene3D" id="3.40.50.150">
    <property type="entry name" value="Vaccinia Virus protein VP39"/>
    <property type="match status" value="1"/>
</dbReference>
<evidence type="ECO:0008006" key="4">
    <source>
        <dbReference type="Google" id="ProtNLM"/>
    </source>
</evidence>
<dbReference type="CDD" id="cd02440">
    <property type="entry name" value="AdoMet_MTases"/>
    <property type="match status" value="1"/>
</dbReference>
<protein>
    <recommendedName>
        <fullName evidence="4">Short-chain dehydrogenase</fullName>
    </recommendedName>
</protein>
<dbReference type="PANTHER" id="PTHR47534:SF3">
    <property type="entry name" value="ALCOHOL DEHYDROGENASE-LIKE C-TERMINAL DOMAIN-CONTAINING PROTEIN"/>
    <property type="match status" value="1"/>
</dbReference>
<dbReference type="eggNOG" id="ENOG502S5S2">
    <property type="taxonomic scope" value="Eukaryota"/>
</dbReference>
<dbReference type="InterPro" id="IPR036291">
    <property type="entry name" value="NAD(P)-bd_dom_sf"/>
</dbReference>
<name>V5G389_BYSSN</name>
<evidence type="ECO:0000313" key="2">
    <source>
        <dbReference type="EMBL" id="GAD98858.1"/>
    </source>
</evidence>
<dbReference type="AlphaFoldDB" id="V5G389"/>
<dbReference type="SUPFAM" id="SSF51735">
    <property type="entry name" value="NAD(P)-binding Rossmann-fold domains"/>
    <property type="match status" value="1"/>
</dbReference>
<evidence type="ECO:0000313" key="3">
    <source>
        <dbReference type="Proteomes" id="UP000018001"/>
    </source>
</evidence>
<organism evidence="2 3">
    <name type="scientific">Byssochlamys spectabilis (strain No. 5 / NBRC 109023)</name>
    <name type="common">Paecilomyces variotii</name>
    <dbReference type="NCBI Taxonomy" id="1356009"/>
    <lineage>
        <taxon>Eukaryota</taxon>
        <taxon>Fungi</taxon>
        <taxon>Dikarya</taxon>
        <taxon>Ascomycota</taxon>
        <taxon>Pezizomycotina</taxon>
        <taxon>Eurotiomycetes</taxon>
        <taxon>Eurotiomycetidae</taxon>
        <taxon>Eurotiales</taxon>
        <taxon>Thermoascaceae</taxon>
        <taxon>Paecilomyces</taxon>
    </lineage>
</organism>
<dbReference type="Proteomes" id="UP000018001">
    <property type="component" value="Unassembled WGS sequence"/>
</dbReference>
<dbReference type="InParanoid" id="V5G389"/>
<dbReference type="OrthoDB" id="61390at2759"/>
<gene>
    <name evidence="2" type="ORF">PVAR5_7560</name>
</gene>
<dbReference type="SUPFAM" id="SSF53335">
    <property type="entry name" value="S-adenosyl-L-methionine-dependent methyltransferases"/>
    <property type="match status" value="1"/>
</dbReference>
<sequence length="623" mass="69365">MPPSTMWMNMGYWKHTQSFPEACTALLEKVLQTARLLSYDKRPLDISDSSALRIIDVGCGCGDQTIYLTQRLCRMDKHGLGSGSRPLFDDYVGINVNQHQTDFARQRIESTAKDNSIHIFSADAADPRSWSYELKNAVTAASQQESGTKQSATIQTWLLALDTLYHFKPSREPLLSYAARQLNASFMAFDLILADSITLIDSILLRIVCFMSSIPFSNFKTLSEYSDMLVRAGYAADKIEMHDISESVFSGIGAYMEQREVELKKFKLSLGKLRVAGKLFSWWGRNNVSSNWQIPTSLPAGLVSVFVGGTDGIGAATVKQLARHAREPRIYIVGRSQKSGNRVVEECRKLNPNGQYTLLLADVSLLSTVDDICRKIQEKETAINLLFLSAGNVGADHETSEGLPMTMALVHYSRVRFILNLLPLLRRADDLRRVVSVFFAHKEGHFHPDDIQARHISVLSKRSHIATMVTLSLESLAKKAPEVSYIHANPGIVKTKSRDMSLVMRAASSFIGSFSSIPLEESGERHLFLATSAMYRPSIQHHEKDDAHDPACGVPLEIGLTPAIGSNGQTLSGVYSVDWDGETYELHLETYLQKLRESGDLEELKKHTESEFKRITGSVPSGR</sequence>